<organism evidence="1 2">
    <name type="scientific">Solimonas fluminis</name>
    <dbReference type="NCBI Taxonomy" id="2086571"/>
    <lineage>
        <taxon>Bacteria</taxon>
        <taxon>Pseudomonadati</taxon>
        <taxon>Pseudomonadota</taxon>
        <taxon>Gammaproteobacteria</taxon>
        <taxon>Nevskiales</taxon>
        <taxon>Nevskiaceae</taxon>
        <taxon>Solimonas</taxon>
    </lineage>
</organism>
<evidence type="ECO:0000313" key="1">
    <source>
        <dbReference type="EMBL" id="PPE72731.1"/>
    </source>
</evidence>
<reference evidence="1 2" key="1">
    <citation type="submission" date="2018-02" db="EMBL/GenBank/DDBJ databases">
        <title>Genome sequencing of Solimonas sp. HR-BB.</title>
        <authorList>
            <person name="Lee Y."/>
            <person name="Jeon C.O."/>
        </authorList>
    </citation>
    <scope>NUCLEOTIDE SEQUENCE [LARGE SCALE GENOMIC DNA]</scope>
    <source>
        <strain evidence="1 2">HR-BB</strain>
    </source>
</reference>
<comment type="caution">
    <text evidence="1">The sequence shown here is derived from an EMBL/GenBank/DDBJ whole genome shotgun (WGS) entry which is preliminary data.</text>
</comment>
<keyword evidence="2" id="KW-1185">Reference proteome</keyword>
<dbReference type="AlphaFoldDB" id="A0A2S5TCK8"/>
<sequence>MADGLDLLLRFLATAAALGVGYGAIRADLKNLHSQVEQVKETADTAHRRIDSLLMRRVK</sequence>
<proteinExistence type="predicted"/>
<gene>
    <name evidence="1" type="ORF">C3942_16920</name>
</gene>
<protein>
    <submittedName>
        <fullName evidence="1">Uncharacterized protein</fullName>
    </submittedName>
</protein>
<dbReference type="EMBL" id="PSNW01000010">
    <property type="protein sequence ID" value="PPE72731.1"/>
    <property type="molecule type" value="Genomic_DNA"/>
</dbReference>
<accession>A0A2S5TCK8</accession>
<dbReference type="Proteomes" id="UP000238220">
    <property type="component" value="Unassembled WGS sequence"/>
</dbReference>
<evidence type="ECO:0000313" key="2">
    <source>
        <dbReference type="Proteomes" id="UP000238220"/>
    </source>
</evidence>
<name>A0A2S5TCK8_9GAMM</name>